<dbReference type="PRINTS" id="PR00598">
    <property type="entry name" value="HTHMARR"/>
</dbReference>
<evidence type="ECO:0000259" key="1">
    <source>
        <dbReference type="PROSITE" id="PS50995"/>
    </source>
</evidence>
<dbReference type="InterPro" id="IPR000835">
    <property type="entry name" value="HTH_MarR-typ"/>
</dbReference>
<dbReference type="SUPFAM" id="SSF46785">
    <property type="entry name" value="Winged helix' DNA-binding domain"/>
    <property type="match status" value="1"/>
</dbReference>
<dbReference type="Gene3D" id="1.10.10.10">
    <property type="entry name" value="Winged helix-like DNA-binding domain superfamily/Winged helix DNA-binding domain"/>
    <property type="match status" value="1"/>
</dbReference>
<organism evidence="2 3">
    <name type="scientific">Nostocoides vanveenii</name>
    <dbReference type="NCBI Taxonomy" id="330835"/>
    <lineage>
        <taxon>Bacteria</taxon>
        <taxon>Bacillati</taxon>
        <taxon>Actinomycetota</taxon>
        <taxon>Actinomycetes</taxon>
        <taxon>Micrococcales</taxon>
        <taxon>Intrasporangiaceae</taxon>
        <taxon>Nostocoides</taxon>
    </lineage>
</organism>
<name>A0ABN2KUH5_9MICO</name>
<evidence type="ECO:0000313" key="3">
    <source>
        <dbReference type="Proteomes" id="UP001501475"/>
    </source>
</evidence>
<reference evidence="2 3" key="1">
    <citation type="journal article" date="2019" name="Int. J. Syst. Evol. Microbiol.">
        <title>The Global Catalogue of Microorganisms (GCM) 10K type strain sequencing project: providing services to taxonomists for standard genome sequencing and annotation.</title>
        <authorList>
            <consortium name="The Broad Institute Genomics Platform"/>
            <consortium name="The Broad Institute Genome Sequencing Center for Infectious Disease"/>
            <person name="Wu L."/>
            <person name="Ma J."/>
        </authorList>
    </citation>
    <scope>NUCLEOTIDE SEQUENCE [LARGE SCALE GENOMIC DNA]</scope>
    <source>
        <strain evidence="2 3">JCM 15591</strain>
    </source>
</reference>
<dbReference type="InterPro" id="IPR039422">
    <property type="entry name" value="MarR/SlyA-like"/>
</dbReference>
<protein>
    <recommendedName>
        <fullName evidence="1">HTH marR-type domain-containing protein</fullName>
    </recommendedName>
</protein>
<feature type="domain" description="HTH marR-type" evidence="1">
    <location>
        <begin position="6"/>
        <end position="138"/>
    </location>
</feature>
<dbReference type="InterPro" id="IPR036390">
    <property type="entry name" value="WH_DNA-bd_sf"/>
</dbReference>
<sequence length="139" mass="14970">MPPDADQPLDVLLGRALRSMRHTWTAQPEELDLAPHQGRALMIVAESGPLRLSELAERLRIAPRSATEVADALQERGLVTRSADPSDRRAVLLSVTEAGQHAAGAVAESRRAGAEAFFGRLSAADRASLTRILTTLLQD</sequence>
<dbReference type="PROSITE" id="PS50995">
    <property type="entry name" value="HTH_MARR_2"/>
    <property type="match status" value="1"/>
</dbReference>
<gene>
    <name evidence="2" type="ORF">GCM10009810_26770</name>
</gene>
<dbReference type="Proteomes" id="UP001501475">
    <property type="component" value="Unassembled WGS sequence"/>
</dbReference>
<dbReference type="RefSeq" id="WP_344067258.1">
    <property type="nucleotide sequence ID" value="NZ_BAAAPN010000057.1"/>
</dbReference>
<proteinExistence type="predicted"/>
<dbReference type="InterPro" id="IPR036388">
    <property type="entry name" value="WH-like_DNA-bd_sf"/>
</dbReference>
<dbReference type="Pfam" id="PF01047">
    <property type="entry name" value="MarR"/>
    <property type="match status" value="1"/>
</dbReference>
<accession>A0ABN2KUH5</accession>
<keyword evidence="3" id="KW-1185">Reference proteome</keyword>
<evidence type="ECO:0000313" key="2">
    <source>
        <dbReference type="EMBL" id="GAA1766601.1"/>
    </source>
</evidence>
<dbReference type="SMART" id="SM00347">
    <property type="entry name" value="HTH_MARR"/>
    <property type="match status" value="1"/>
</dbReference>
<dbReference type="PANTHER" id="PTHR33164:SF94">
    <property type="entry name" value="TRANSCRIPTIONAL REGULATORY PROTEIN-RELATED"/>
    <property type="match status" value="1"/>
</dbReference>
<comment type="caution">
    <text evidence="2">The sequence shown here is derived from an EMBL/GenBank/DDBJ whole genome shotgun (WGS) entry which is preliminary data.</text>
</comment>
<dbReference type="PANTHER" id="PTHR33164">
    <property type="entry name" value="TRANSCRIPTIONAL REGULATOR, MARR FAMILY"/>
    <property type="match status" value="1"/>
</dbReference>
<dbReference type="EMBL" id="BAAAPN010000057">
    <property type="protein sequence ID" value="GAA1766601.1"/>
    <property type="molecule type" value="Genomic_DNA"/>
</dbReference>